<reference evidence="2" key="1">
    <citation type="journal article" date="2019" name="Int. J. Syst. Evol. Microbiol.">
        <title>The Global Catalogue of Microorganisms (GCM) 10K type strain sequencing project: providing services to taxonomists for standard genome sequencing and annotation.</title>
        <authorList>
            <consortium name="The Broad Institute Genomics Platform"/>
            <consortium name="The Broad Institute Genome Sequencing Center for Infectious Disease"/>
            <person name="Wu L."/>
            <person name="Ma J."/>
        </authorList>
    </citation>
    <scope>NUCLEOTIDE SEQUENCE [LARGE SCALE GENOMIC DNA]</scope>
    <source>
        <strain evidence="2">CCUG 61889</strain>
    </source>
</reference>
<dbReference type="InterPro" id="IPR036249">
    <property type="entry name" value="Thioredoxin-like_sf"/>
</dbReference>
<sequence>MEKISTIEQFEQLLQEHESFLFLKHSITCPISKAGYDEFEKFTNEHADIPAYFLHVQEARPLSNYIAEKFGIKHESPQTFMINKKEVKWHASHWNITSKAMAEQI</sequence>
<accession>A0ABV8AZ52</accession>
<evidence type="ECO:0000313" key="1">
    <source>
        <dbReference type="EMBL" id="MFC3883258.1"/>
    </source>
</evidence>
<proteinExistence type="predicted"/>
<dbReference type="EMBL" id="JBHRZT010000020">
    <property type="protein sequence ID" value="MFC3883258.1"/>
    <property type="molecule type" value="Genomic_DNA"/>
</dbReference>
<name>A0ABV8AZ52_9BACI</name>
<dbReference type="Proteomes" id="UP001595752">
    <property type="component" value="Unassembled WGS sequence"/>
</dbReference>
<dbReference type="NCBIfam" id="TIGR04019">
    <property type="entry name" value="B_thiol_YtxJ"/>
    <property type="match status" value="1"/>
</dbReference>
<dbReference type="SUPFAM" id="SSF52833">
    <property type="entry name" value="Thioredoxin-like"/>
    <property type="match status" value="1"/>
</dbReference>
<protein>
    <submittedName>
        <fullName evidence="1">Bacillithiol system redox-active protein YtxJ</fullName>
    </submittedName>
</protein>
<keyword evidence="2" id="KW-1185">Reference proteome</keyword>
<dbReference type="Pfam" id="PF11009">
    <property type="entry name" value="BrxC"/>
    <property type="match status" value="1"/>
</dbReference>
<dbReference type="InterPro" id="IPR022551">
    <property type="entry name" value="BrxC"/>
</dbReference>
<dbReference type="Gene3D" id="3.40.30.10">
    <property type="entry name" value="Glutaredoxin"/>
    <property type="match status" value="1"/>
</dbReference>
<comment type="caution">
    <text evidence="1">The sequence shown here is derived from an EMBL/GenBank/DDBJ whole genome shotgun (WGS) entry which is preliminary data.</text>
</comment>
<organism evidence="1 2">
    <name type="scientific">Bacillus songklensis</name>
    <dbReference type="NCBI Taxonomy" id="1069116"/>
    <lineage>
        <taxon>Bacteria</taxon>
        <taxon>Bacillati</taxon>
        <taxon>Bacillota</taxon>
        <taxon>Bacilli</taxon>
        <taxon>Bacillales</taxon>
        <taxon>Bacillaceae</taxon>
        <taxon>Bacillus</taxon>
    </lineage>
</organism>
<gene>
    <name evidence="1" type="primary">ytxJ</name>
    <name evidence="1" type="ORF">ACFOU2_06880</name>
</gene>
<dbReference type="RefSeq" id="WP_377913470.1">
    <property type="nucleotide sequence ID" value="NZ_JBHRZT010000020.1"/>
</dbReference>
<evidence type="ECO:0000313" key="2">
    <source>
        <dbReference type="Proteomes" id="UP001595752"/>
    </source>
</evidence>